<dbReference type="EMBL" id="HE576752">
    <property type="protein sequence ID" value="CCC67482.1"/>
    <property type="molecule type" value="Genomic_DNA"/>
</dbReference>
<dbReference type="FunCoup" id="G0V7N4">
    <property type="interactions" value="535"/>
</dbReference>
<name>G0V7N4_NAUCA</name>
<evidence type="ECO:0000313" key="3">
    <source>
        <dbReference type="Proteomes" id="UP000001640"/>
    </source>
</evidence>
<dbReference type="RefSeq" id="XP_003673863.1">
    <property type="nucleotide sequence ID" value="XM_003673815.1"/>
</dbReference>
<dbReference type="OrthoDB" id="4044171at2759"/>
<evidence type="ECO:0000313" key="2">
    <source>
        <dbReference type="EMBL" id="CCC67482.1"/>
    </source>
</evidence>
<dbReference type="AlphaFoldDB" id="G0V7N4"/>
<dbReference type="OMA" id="HEYENHP"/>
<proteinExistence type="predicted"/>
<feature type="region of interest" description="Disordered" evidence="1">
    <location>
        <begin position="227"/>
        <end position="271"/>
    </location>
</feature>
<dbReference type="Pfam" id="PF17234">
    <property type="entry name" value="MPM1"/>
    <property type="match status" value="1"/>
</dbReference>
<dbReference type="KEGG" id="ncs:NCAS_0A09240"/>
<protein>
    <recommendedName>
        <fullName evidence="4">Mitochondrial peculiar membrane protein 1</fullName>
    </recommendedName>
</protein>
<dbReference type="HOGENOM" id="CLU_083081_0_0_1"/>
<evidence type="ECO:0000256" key="1">
    <source>
        <dbReference type="SAM" id="MobiDB-lite"/>
    </source>
</evidence>
<dbReference type="GeneID" id="96900961"/>
<dbReference type="InParanoid" id="G0V7N4"/>
<dbReference type="Proteomes" id="UP000001640">
    <property type="component" value="Chromosome 1"/>
</dbReference>
<reference evidence="2 3" key="1">
    <citation type="journal article" date="2011" name="Proc. Natl. Acad. Sci. U.S.A.">
        <title>Evolutionary erosion of yeast sex chromosomes by mating-type switching accidents.</title>
        <authorList>
            <person name="Gordon J.L."/>
            <person name="Armisen D."/>
            <person name="Proux-Wera E."/>
            <person name="Oheigeartaigh S.S."/>
            <person name="Byrne K.P."/>
            <person name="Wolfe K.H."/>
        </authorList>
    </citation>
    <scope>NUCLEOTIDE SEQUENCE [LARGE SCALE GENOMIC DNA]</scope>
    <source>
        <strain evidence="3">ATCC 76901 / BCRC 22586 / CBS 4309 / NBRC 1992 / NRRL Y-12630</strain>
    </source>
</reference>
<gene>
    <name evidence="2" type="primary">NCAS0A09240</name>
    <name evidence="2" type="ordered locus">NCAS_0A09240</name>
</gene>
<dbReference type="InterPro" id="IPR035187">
    <property type="entry name" value="Mpm1"/>
</dbReference>
<sequence length="271" mass="31358">MGIYKKEQDDKDTNRWIDQQKQEQAGLWSLDKNDLVSGVQDSLHSIWDNVLGFPDLSQLNKNNKWFGLYRGVPDLKEYEQCKDLQGLPVWDSHGWWQCLFPATVKPDQISKMGKVGGYLTRDQVENDKDHKLGLFFTEYTGYLDWKLKMMKLVQQQREKEEKTKIETYDDWNKPLLTPENIMMQDGQYTKKKIVGKSEFVQSFNSSDEGKGTVKNIKTYYDDGSVLVRSEKRKTPKDGGKPEIETSEKLLSPTEASSEEDGGYSSGIGKWW</sequence>
<dbReference type="eggNOG" id="ENOG502RZT3">
    <property type="taxonomic scope" value="Eukaryota"/>
</dbReference>
<evidence type="ECO:0008006" key="4">
    <source>
        <dbReference type="Google" id="ProtNLM"/>
    </source>
</evidence>
<accession>G0V7N4</accession>
<keyword evidence="3" id="KW-1185">Reference proteome</keyword>
<feature type="compositionally biased region" description="Basic and acidic residues" evidence="1">
    <location>
        <begin position="235"/>
        <end position="247"/>
    </location>
</feature>
<organism evidence="2 3">
    <name type="scientific">Naumovozyma castellii</name>
    <name type="common">Yeast</name>
    <name type="synonym">Saccharomyces castellii</name>
    <dbReference type="NCBI Taxonomy" id="27288"/>
    <lineage>
        <taxon>Eukaryota</taxon>
        <taxon>Fungi</taxon>
        <taxon>Dikarya</taxon>
        <taxon>Ascomycota</taxon>
        <taxon>Saccharomycotina</taxon>
        <taxon>Saccharomycetes</taxon>
        <taxon>Saccharomycetales</taxon>
        <taxon>Saccharomycetaceae</taxon>
        <taxon>Naumovozyma</taxon>
    </lineage>
</organism>
<reference key="2">
    <citation type="submission" date="2011-08" db="EMBL/GenBank/DDBJ databases">
        <title>Genome sequence of Naumovozyma castellii.</title>
        <authorList>
            <person name="Gordon J.L."/>
            <person name="Armisen D."/>
            <person name="Proux-Wera E."/>
            <person name="OhEigeartaigh S.S."/>
            <person name="Byrne K.P."/>
            <person name="Wolfe K.H."/>
        </authorList>
    </citation>
    <scope>NUCLEOTIDE SEQUENCE</scope>
    <source>
        <strain>Type strain:CBS 4309</strain>
    </source>
</reference>